<evidence type="ECO:0000256" key="3">
    <source>
        <dbReference type="ARBA" id="ARBA00022989"/>
    </source>
</evidence>
<evidence type="ECO:0000256" key="9">
    <source>
        <dbReference type="SAM" id="MobiDB-lite"/>
    </source>
</evidence>
<dbReference type="SUPFAM" id="SSF81321">
    <property type="entry name" value="Family A G protein-coupled receptor-like"/>
    <property type="match status" value="1"/>
</dbReference>
<comment type="similarity">
    <text evidence="8">Belongs to the G-protein coupled receptor 1 family.</text>
</comment>
<feature type="transmembrane region" description="Helical" evidence="10">
    <location>
        <begin position="103"/>
        <end position="124"/>
    </location>
</feature>
<dbReference type="PANTHER" id="PTHR24243">
    <property type="entry name" value="G-PROTEIN COUPLED RECEPTOR"/>
    <property type="match status" value="1"/>
</dbReference>
<organism evidence="12 13">
    <name type="scientific">Schistosoma japonicum</name>
    <name type="common">Blood fluke</name>
    <dbReference type="NCBI Taxonomy" id="6182"/>
    <lineage>
        <taxon>Eukaryota</taxon>
        <taxon>Metazoa</taxon>
        <taxon>Spiralia</taxon>
        <taxon>Lophotrochozoa</taxon>
        <taxon>Platyhelminthes</taxon>
        <taxon>Trematoda</taxon>
        <taxon>Digenea</taxon>
        <taxon>Strigeidida</taxon>
        <taxon>Schistosomatoidea</taxon>
        <taxon>Schistosomatidae</taxon>
        <taxon>Schistosoma</taxon>
    </lineage>
</organism>
<evidence type="ECO:0000256" key="5">
    <source>
        <dbReference type="ARBA" id="ARBA00023136"/>
    </source>
</evidence>
<evidence type="ECO:0000256" key="8">
    <source>
        <dbReference type="RuleBase" id="RU000688"/>
    </source>
</evidence>
<dbReference type="PROSITE" id="PS00237">
    <property type="entry name" value="G_PROTEIN_RECEP_F1_1"/>
    <property type="match status" value="1"/>
</dbReference>
<feature type="region of interest" description="Disordered" evidence="9">
    <location>
        <begin position="434"/>
        <end position="464"/>
    </location>
</feature>
<keyword evidence="13" id="KW-1185">Reference proteome</keyword>
<keyword evidence="7 8" id="KW-0807">Transducer</keyword>
<dbReference type="AlphaFoldDB" id="A0A4Z2DPY6"/>
<evidence type="ECO:0000259" key="11">
    <source>
        <dbReference type="PROSITE" id="PS50262"/>
    </source>
</evidence>
<evidence type="ECO:0000256" key="4">
    <source>
        <dbReference type="ARBA" id="ARBA00023040"/>
    </source>
</evidence>
<feature type="transmembrane region" description="Helical" evidence="10">
    <location>
        <begin position="356"/>
        <end position="376"/>
    </location>
</feature>
<evidence type="ECO:0000256" key="1">
    <source>
        <dbReference type="ARBA" id="ARBA00004141"/>
    </source>
</evidence>
<dbReference type="OrthoDB" id="6076970at2759"/>
<evidence type="ECO:0000256" key="7">
    <source>
        <dbReference type="ARBA" id="ARBA00023224"/>
    </source>
</evidence>
<feature type="transmembrane region" description="Helical" evidence="10">
    <location>
        <begin position="144"/>
        <end position="162"/>
    </location>
</feature>
<feature type="compositionally biased region" description="Low complexity" evidence="9">
    <location>
        <begin position="440"/>
        <end position="464"/>
    </location>
</feature>
<keyword evidence="2 8" id="KW-0812">Transmembrane</keyword>
<feature type="transmembrane region" description="Helical" evidence="10">
    <location>
        <begin position="23"/>
        <end position="45"/>
    </location>
</feature>
<evidence type="ECO:0000256" key="6">
    <source>
        <dbReference type="ARBA" id="ARBA00023170"/>
    </source>
</evidence>
<protein>
    <submittedName>
        <fullName evidence="12">Orexin receptor type 2-like</fullName>
    </submittedName>
</protein>
<proteinExistence type="inferred from homology"/>
<accession>A0A4Z2DPY6</accession>
<dbReference type="Proteomes" id="UP000311919">
    <property type="component" value="Unassembled WGS sequence"/>
</dbReference>
<keyword evidence="6 8" id="KW-0675">Receptor</keyword>
<dbReference type="GO" id="GO:0005886">
    <property type="term" value="C:plasma membrane"/>
    <property type="evidence" value="ECO:0007669"/>
    <property type="project" value="TreeGrafter"/>
</dbReference>
<name>A0A4Z2DPY6_SCHJA</name>
<dbReference type="GO" id="GO:0004930">
    <property type="term" value="F:G protein-coupled receptor activity"/>
    <property type="evidence" value="ECO:0007669"/>
    <property type="project" value="UniProtKB-KW"/>
</dbReference>
<keyword evidence="3 10" id="KW-1133">Transmembrane helix</keyword>
<evidence type="ECO:0000313" key="12">
    <source>
        <dbReference type="EMBL" id="TNN18593.1"/>
    </source>
</evidence>
<keyword evidence="5 10" id="KW-0472">Membrane</keyword>
<gene>
    <name evidence="12" type="ORF">EWB00_010076</name>
</gene>
<evidence type="ECO:0000256" key="10">
    <source>
        <dbReference type="SAM" id="Phobius"/>
    </source>
</evidence>
<evidence type="ECO:0000256" key="2">
    <source>
        <dbReference type="ARBA" id="ARBA00022692"/>
    </source>
</evidence>
<evidence type="ECO:0000313" key="13">
    <source>
        <dbReference type="Proteomes" id="UP000311919"/>
    </source>
</evidence>
<dbReference type="InterPro" id="IPR000276">
    <property type="entry name" value="GPCR_Rhodpsn"/>
</dbReference>
<feature type="transmembrane region" description="Helical" evidence="10">
    <location>
        <begin position="243"/>
        <end position="264"/>
    </location>
</feature>
<reference evidence="12 13" key="1">
    <citation type="submission" date="2019-03" db="EMBL/GenBank/DDBJ databases">
        <title>An improved genome assembly of the fluke Schistosoma japonicum.</title>
        <authorList>
            <person name="Hu W."/>
            <person name="Luo F."/>
            <person name="Yin M."/>
            <person name="Mo X."/>
            <person name="Sun C."/>
            <person name="Wu Q."/>
            <person name="Zhu B."/>
            <person name="Xiang M."/>
            <person name="Wang J."/>
            <person name="Wang Y."/>
            <person name="Zhang T."/>
            <person name="Xu B."/>
            <person name="Zheng H."/>
            <person name="Feng Z."/>
        </authorList>
    </citation>
    <scope>NUCLEOTIDE SEQUENCE [LARGE SCALE GENOMIC DNA]</scope>
    <source>
        <strain evidence="12">HuSjv2</strain>
        <tissue evidence="12">Worms</tissue>
    </source>
</reference>
<dbReference type="PRINTS" id="PR00237">
    <property type="entry name" value="GPCRRHODOPSN"/>
</dbReference>
<keyword evidence="4 8" id="KW-0297">G-protein coupled receptor</keyword>
<dbReference type="EMBL" id="SKCS01000070">
    <property type="protein sequence ID" value="TNN18593.1"/>
    <property type="molecule type" value="Genomic_DNA"/>
</dbReference>
<comment type="caution">
    <text evidence="12">The sequence shown here is derived from an EMBL/GenBank/DDBJ whole genome shotgun (WGS) entry which is preliminary data.</text>
</comment>
<dbReference type="Gene3D" id="1.20.1070.10">
    <property type="entry name" value="Rhodopsin 7-helix transmembrane proteins"/>
    <property type="match status" value="1"/>
</dbReference>
<dbReference type="PROSITE" id="PS50262">
    <property type="entry name" value="G_PROTEIN_RECEP_F1_2"/>
    <property type="match status" value="1"/>
</dbReference>
<feature type="domain" description="G-protein coupled receptors family 1 profile" evidence="11">
    <location>
        <begin position="79"/>
        <end position="403"/>
    </location>
</feature>
<dbReference type="PANTHER" id="PTHR24243:SF224">
    <property type="entry name" value="G-PROTEIN COUPLED RECEPTOR 19-RELATED"/>
    <property type="match status" value="1"/>
</dbReference>
<comment type="subcellular location">
    <subcellularLocation>
        <location evidence="1">Membrane</location>
        <topology evidence="1">Multi-pass membrane protein</topology>
    </subcellularLocation>
</comment>
<dbReference type="Pfam" id="PF00001">
    <property type="entry name" value="7tm_1"/>
    <property type="match status" value="1"/>
</dbReference>
<feature type="transmembrane region" description="Helical" evidence="10">
    <location>
        <begin position="183"/>
        <end position="202"/>
    </location>
</feature>
<sequence length="506" mass="59046">MNSSYQQHVIIIDSIDPIWLSTLFLLGFVSIIGTIGNLLVLGVFIQHHFWPHLHLKYRHIHLNQKLNSLNTNELCTDDNNHYIIHIHESNEQLFNKTTGTPTFFILVLACVDLLVCCFVVPLTFYMEYIHLQPSNVIWCKTHAFLNICNIMFSSLLVIAIALERYLTICHPLRRILTMKRAKYLTLCLAIFCIIYGILGALHHTLDVTQNEPFIKQCCDTQEIFNATYLQLLTYDILQKGNTASFILSILSVIILYSLILNVVIKTHRYNHFSVIQQNLSYTTNNSRLLNNTKILNNNNNNNQIITHSSMNLNNTNVNNKNIEQLNKHRKSIGNKLKMNLSIKNIKESTLWRELRSASVLFVVAVVYIIVFTPALLTANKLVQFNLLAYNTYYLNNMSNPLIYCFMSNAFRKKLKILLFNSIISLKCCHNKPYHHHHHQQQQQQQQQQNQLQQQRQHSQLNQLQQRRKQYFRARQLINKNNNVNNNMLLKTNFSENKQTPLTTSIQ</sequence>
<dbReference type="InterPro" id="IPR017452">
    <property type="entry name" value="GPCR_Rhodpsn_7TM"/>
</dbReference>
<dbReference type="CDD" id="cd00637">
    <property type="entry name" value="7tm_classA_rhodopsin-like"/>
    <property type="match status" value="1"/>
</dbReference>
<dbReference type="STRING" id="6182.A0A4Z2DPY6"/>